<evidence type="ECO:0000313" key="1">
    <source>
        <dbReference type="EMBL" id="KAF3898551.1"/>
    </source>
</evidence>
<evidence type="ECO:0008006" key="3">
    <source>
        <dbReference type="Google" id="ProtNLM"/>
    </source>
</evidence>
<dbReference type="Proteomes" id="UP000749309">
    <property type="component" value="Unassembled WGS sequence"/>
</dbReference>
<dbReference type="EMBL" id="JAAQVJ010000036">
    <property type="protein sequence ID" value="KAF3898551.1"/>
    <property type="molecule type" value="Genomic_DNA"/>
</dbReference>
<gene>
    <name evidence="1" type="ORF">GY632_1744</name>
</gene>
<comment type="caution">
    <text evidence="1">The sequence shown here is derived from an EMBL/GenBank/DDBJ whole genome shotgun (WGS) entry which is preliminary data.</text>
</comment>
<protein>
    <recommendedName>
        <fullName evidence="3">Fungal N-terminal domain-containing protein</fullName>
    </recommendedName>
</protein>
<accession>A0A9P5CWU2</accession>
<organism evidence="1 2">
    <name type="scientific">Trichophyton interdigitale</name>
    <dbReference type="NCBI Taxonomy" id="101480"/>
    <lineage>
        <taxon>Eukaryota</taxon>
        <taxon>Fungi</taxon>
        <taxon>Dikarya</taxon>
        <taxon>Ascomycota</taxon>
        <taxon>Pezizomycotina</taxon>
        <taxon>Eurotiomycetes</taxon>
        <taxon>Eurotiomycetidae</taxon>
        <taxon>Onygenales</taxon>
        <taxon>Arthrodermataceae</taxon>
        <taxon>Trichophyton</taxon>
    </lineage>
</organism>
<sequence>MDPLSVTASIIAVGTVAGKICSAFTELRSLCRSLPGRLHALNNEVADLEISSSSLRSQKDGQRYSTVTGCLFNIW</sequence>
<dbReference type="AlphaFoldDB" id="A0A9P5CWU2"/>
<evidence type="ECO:0000313" key="2">
    <source>
        <dbReference type="Proteomes" id="UP000749309"/>
    </source>
</evidence>
<name>A0A9P5CWU2_9EURO</name>
<proteinExistence type="predicted"/>
<reference evidence="1" key="1">
    <citation type="submission" date="2020-03" db="EMBL/GenBank/DDBJ databases">
        <title>Whole Genome Sequence of Trichophyton interdigitale from India.</title>
        <authorList>
            <person name="Kumar P."/>
        </authorList>
    </citation>
    <scope>NUCLEOTIDE SEQUENCE</scope>
    <source>
        <strain evidence="1">UCMS-IGIB-CI14</strain>
    </source>
</reference>